<evidence type="ECO:0000313" key="3">
    <source>
        <dbReference type="Proteomes" id="UP001159363"/>
    </source>
</evidence>
<name>A0ABQ9I5H3_9NEOP</name>
<organism evidence="2 3">
    <name type="scientific">Dryococelus australis</name>
    <dbReference type="NCBI Taxonomy" id="614101"/>
    <lineage>
        <taxon>Eukaryota</taxon>
        <taxon>Metazoa</taxon>
        <taxon>Ecdysozoa</taxon>
        <taxon>Arthropoda</taxon>
        <taxon>Hexapoda</taxon>
        <taxon>Insecta</taxon>
        <taxon>Pterygota</taxon>
        <taxon>Neoptera</taxon>
        <taxon>Polyneoptera</taxon>
        <taxon>Phasmatodea</taxon>
        <taxon>Verophasmatodea</taxon>
        <taxon>Anareolatae</taxon>
        <taxon>Phasmatidae</taxon>
        <taxon>Eurycanthinae</taxon>
        <taxon>Dryococelus</taxon>
    </lineage>
</organism>
<feature type="compositionally biased region" description="Low complexity" evidence="1">
    <location>
        <begin position="9"/>
        <end position="19"/>
    </location>
</feature>
<feature type="compositionally biased region" description="Polar residues" evidence="1">
    <location>
        <begin position="683"/>
        <end position="707"/>
    </location>
</feature>
<keyword evidence="3" id="KW-1185">Reference proteome</keyword>
<proteinExistence type="predicted"/>
<evidence type="ECO:0000256" key="1">
    <source>
        <dbReference type="SAM" id="MobiDB-lite"/>
    </source>
</evidence>
<feature type="compositionally biased region" description="Basic and acidic residues" evidence="1">
    <location>
        <begin position="436"/>
        <end position="445"/>
    </location>
</feature>
<comment type="caution">
    <text evidence="2">The sequence shown here is derived from an EMBL/GenBank/DDBJ whole genome shotgun (WGS) entry which is preliminary data.</text>
</comment>
<evidence type="ECO:0000313" key="2">
    <source>
        <dbReference type="EMBL" id="KAJ8891890.1"/>
    </source>
</evidence>
<accession>A0ABQ9I5H3</accession>
<protein>
    <submittedName>
        <fullName evidence="2">Uncharacterized protein</fullName>
    </submittedName>
</protein>
<dbReference type="Proteomes" id="UP001159363">
    <property type="component" value="Chromosome 2"/>
</dbReference>
<feature type="region of interest" description="Disordered" evidence="1">
    <location>
        <begin position="57"/>
        <end position="91"/>
    </location>
</feature>
<feature type="region of interest" description="Disordered" evidence="1">
    <location>
        <begin position="1"/>
        <end position="25"/>
    </location>
</feature>
<reference evidence="2 3" key="1">
    <citation type="submission" date="2023-02" db="EMBL/GenBank/DDBJ databases">
        <title>LHISI_Scaffold_Assembly.</title>
        <authorList>
            <person name="Stuart O.P."/>
            <person name="Cleave R."/>
            <person name="Magrath M.J.L."/>
            <person name="Mikheyev A.S."/>
        </authorList>
    </citation>
    <scope>NUCLEOTIDE SEQUENCE [LARGE SCALE GENOMIC DNA]</scope>
    <source>
        <strain evidence="2">Daus_M_001</strain>
        <tissue evidence="2">Leg muscle</tissue>
    </source>
</reference>
<sequence>MDDNPAHDTTTARTTPPITSICGHDTTTARTTPPITSICGHHAHLLFRKQLHIHLQSSTATAEGGGGGDARENPRPSASSGTIPTCGDPGRIPNLIHIGGRRAPFGSRRPDIPIFSDLRVPMARRQKTPPTGYTALYRLRCPRVLAGPRRCCPRIFARRDHAGRCRCSARFSRGSPVSPRICVPALLHTYHVSPSPALKTSMLGSPVADDRPIMEALKYKVVSDGSVLYARHACLVSERPQGACLDARGGASRSNEAMTGGAVVREFRDSFPRLAILIWVSHGFPKLLQFKMGMDSISTLIVSNDHAIYVTFKGRDYLKRPWQVAKRVSHPLVHSRPEHLSRRHPSITSRRLHFTSLTHTRQAASIKDCRPLGCGSIHSVLGRHLESSPTRVMRRGGLRRQPVSPEHSCIVAKRIGNSSRREQVCDASKSRRCRHSRDSQKEWNREAASASFQEEGRREKPETFSPSSTLYDQPYSRSDYGNRRRMSTTARKDMSGLPLAPPPRVSHPLVHSNHEHLSRHRPAISSRRPLFTSLAHTCQTASVKDCRPLDCGSIYGVLGHRLESSPTRMMRRGGPRRQPVSPEHSCVGAKLIGNSSMREEVCGASKSRHCRHSRDSQEEWNQEAASVSFQEEERVLGVRLRRGAAESAPATAMNGRTPLFATGSEKILKASLKSPTVWLGSPRTVSMSRPRNGEWQPQDSSLSGNSQSFPASVIMEEVPLVSGRLVAEPNVLKTNLCQLYSHRRAALLVEYQSHWTH</sequence>
<gene>
    <name evidence="2" type="ORF">PR048_004446</name>
</gene>
<dbReference type="EMBL" id="JARBHB010000002">
    <property type="protein sequence ID" value="KAJ8891890.1"/>
    <property type="molecule type" value="Genomic_DNA"/>
</dbReference>
<feature type="region of interest" description="Disordered" evidence="1">
    <location>
        <begin position="682"/>
        <end position="707"/>
    </location>
</feature>
<feature type="region of interest" description="Disordered" evidence="1">
    <location>
        <begin position="385"/>
        <end position="499"/>
    </location>
</feature>